<dbReference type="OrthoDB" id="416786at2759"/>
<dbReference type="GO" id="GO:0044550">
    <property type="term" value="P:secondary metabolite biosynthetic process"/>
    <property type="evidence" value="ECO:0007669"/>
    <property type="project" value="TreeGrafter"/>
</dbReference>
<dbReference type="InterPro" id="IPR000873">
    <property type="entry name" value="AMP-dep_synth/lig_dom"/>
</dbReference>
<dbReference type="HOGENOM" id="CLU_000022_0_5_1"/>
<dbReference type="Pfam" id="PF00501">
    <property type="entry name" value="AMP-binding"/>
    <property type="match status" value="1"/>
</dbReference>
<sequence>MVESSIDPEILDCVSVALARRVDEVDVKSSFIANGGDSIKAIILRSSLVARGYDVTREGILTSPCLSSLLRDIKLKSPRVQGTKDDRSHSTSPSSILPTPSQSSVTSPSLKDIMTRNGDVPVQPTSAVTEKFPLPPHRMELASNGHSTIAQTKTVPAFRQAADLLTEMQLSLIHGTFTQSSANMITYVEYHPSENIPALLSAWNTVLEFESVFKGSWFKDLVSTRPIDSSKERVSTQQALSNGFPGAPETAAAMGSSLKVTTCDTGKDGKPMSRVSWKIHHAFIDACSLQGFMTKVRGLASGLVVEPGPSFWDWASELRHYQQTNKADGDAFWRKTLNQHPEAKGEFLLPVPATISTASDQKEEDLGIETLNFDIQDFADKLMSTARLANVTPAAFFYAAWALVVATFSDTEETVFGAVLNGRNLTIPGSLETIGPLINVLPLHVKLARHTSVEEFLTDLFRNLVELETYSWTTTDNGFTRQYDSALSVEMPEPVEPERHPFSPLETHTTQRSQVPISITVKGFRTVKLDFHSDRFNQHDMVSVANCYEQALSLLMNPETTIGNVMKSLLSCPSHARLMKWGNSISGLTTMPSVTQDLVTLFEGIADAHPDVTAVEKGDTKLSYRELDILSNQVAHKLVSMVSPGDVVCVHADKSFNWICAIWGALKAGCVYCPLDPFLPPKLRDNMICSAGATAIITSTDEQLLILRASPCKEGSTFSVESASRSEPTTFARRTSPQPWSAAYVCFTSGSTGVPKPVLCTHAGLVAFQSDLTVRLNAKPGVRISQIMSVAFDGSVHEIFSALTYGATLVLPAGADSLEPLSRSDSAILTPSVARALDPGDFPNLQWVYLVGEPVPQSVADKWSAFKALYNMYGPTEATCGATIKRLLPHHPVTIGVPNPTTRLYILSKGRTLAQPGMIGRIHLAGVQVSQGYRGMPQQTEERFLPDNIMGNGERMYDSGDLGYWNEEGEVVIARDICEIQAVAITRRGGAGDELVAMVQPADVDLIDLRVRLADTLPRYAIPSHLIAVDRIPTTLAGKIDYKAIASAEASKNVAKGPALVTDTERAVASAFLAVLQKAPSDVPVNRQQTLAEMGGHSLEQIRLARYLTKNLGVAIPLRTVISNSTIEALGRAIDEIIKAKKPSPPELSPAAPANVAPIEQEWLEKSQVGAGTSCFNVAFLGRMKPDRVDSRRLEDAFNVVLQRHEVLRSLYHPDRPTSRAKHCRRLTGHCPRAQYLEAINVWTELNRPHKLDHEQPIRVLITGKEVLVVMSHIVADYTTMTLILREVSLAYHGHHLCPPRAVYPDPALWGATLSEDHRNFWCEYLKEPPQQPKCLRNVERRTSYQGTSTIFRFNEDTSRTILRYGSSGNISLQQLALAAVALALALDGHSNPSDPHDRLDVILGVPWMNRESAEHADTVGLFLQPLPVRVKHEWRPTDNRQAFLTAVRKSTQSALAHGLPWHQLLDLMSITPDYPDHPLFDVMVTFHEPQMLRELCLDIPGVESCLVWSSGAKFKLMCEFMALSDKSILLRLEYDNKCLSSQDVGGFLQRVSAWMNILAGGSILDGSIALDGVSEPCHGSVLDEAWVLGRTLAELG</sequence>
<feature type="domain" description="Carrier" evidence="6">
    <location>
        <begin position="1059"/>
        <end position="1138"/>
    </location>
</feature>
<evidence type="ECO:0000256" key="2">
    <source>
        <dbReference type="ARBA" id="ARBA00022553"/>
    </source>
</evidence>
<dbReference type="InterPro" id="IPR023213">
    <property type="entry name" value="CAT-like_dom_sf"/>
</dbReference>
<dbReference type="Gene3D" id="1.10.1200.10">
    <property type="entry name" value="ACP-like"/>
    <property type="match status" value="1"/>
</dbReference>
<accession>A0A084GDU3</accession>
<comment type="caution">
    <text evidence="7">The sequence shown here is derived from an EMBL/GenBank/DDBJ whole genome shotgun (WGS) entry which is preliminary data.</text>
</comment>
<keyword evidence="1" id="KW-0596">Phosphopantetheine</keyword>
<dbReference type="GO" id="GO:0031177">
    <property type="term" value="F:phosphopantetheine binding"/>
    <property type="evidence" value="ECO:0007669"/>
    <property type="project" value="TreeGrafter"/>
</dbReference>
<evidence type="ECO:0000256" key="5">
    <source>
        <dbReference type="SAM" id="MobiDB-lite"/>
    </source>
</evidence>
<dbReference type="InterPro" id="IPR045851">
    <property type="entry name" value="AMP-bd_C_sf"/>
</dbReference>
<dbReference type="RefSeq" id="XP_016645304.1">
    <property type="nucleotide sequence ID" value="XM_016785007.1"/>
</dbReference>
<dbReference type="SUPFAM" id="SSF56801">
    <property type="entry name" value="Acetyl-CoA synthetase-like"/>
    <property type="match status" value="1"/>
</dbReference>
<dbReference type="VEuPathDB" id="FungiDB:SAPIO_CDS1828"/>
<dbReference type="InterPro" id="IPR042099">
    <property type="entry name" value="ANL_N_sf"/>
</dbReference>
<keyword evidence="2" id="KW-0597">Phosphoprotein</keyword>
<dbReference type="CDD" id="cd19537">
    <property type="entry name" value="C_NRPS-like"/>
    <property type="match status" value="1"/>
</dbReference>
<gene>
    <name evidence="7" type="ORF">SAPIO_CDS1828</name>
</gene>
<dbReference type="Gene3D" id="3.30.300.30">
    <property type="match status" value="1"/>
</dbReference>
<evidence type="ECO:0000259" key="6">
    <source>
        <dbReference type="PROSITE" id="PS50075"/>
    </source>
</evidence>
<evidence type="ECO:0000256" key="1">
    <source>
        <dbReference type="ARBA" id="ARBA00022450"/>
    </source>
</evidence>
<proteinExistence type="inferred from homology"/>
<dbReference type="GO" id="GO:0005737">
    <property type="term" value="C:cytoplasm"/>
    <property type="evidence" value="ECO:0007669"/>
    <property type="project" value="TreeGrafter"/>
</dbReference>
<keyword evidence="8" id="KW-1185">Reference proteome</keyword>
<comment type="similarity">
    <text evidence="4">Belongs to the NRP synthetase family.</text>
</comment>
<dbReference type="KEGG" id="sapo:SAPIO_CDS1828"/>
<dbReference type="EMBL" id="JOWA01000077">
    <property type="protein sequence ID" value="KEZ45505.1"/>
    <property type="molecule type" value="Genomic_DNA"/>
</dbReference>
<dbReference type="GO" id="GO:0016874">
    <property type="term" value="F:ligase activity"/>
    <property type="evidence" value="ECO:0007669"/>
    <property type="project" value="UniProtKB-KW"/>
</dbReference>
<evidence type="ECO:0000256" key="4">
    <source>
        <dbReference type="ARBA" id="ARBA00029454"/>
    </source>
</evidence>
<dbReference type="SUPFAM" id="SSF52777">
    <property type="entry name" value="CoA-dependent acyltransferases"/>
    <property type="match status" value="4"/>
</dbReference>
<dbReference type="GeneID" id="27720900"/>
<dbReference type="InterPro" id="IPR001242">
    <property type="entry name" value="Condensation_dom"/>
</dbReference>
<dbReference type="InterPro" id="IPR020845">
    <property type="entry name" value="AMP-binding_CS"/>
</dbReference>
<dbReference type="Proteomes" id="UP000028545">
    <property type="component" value="Unassembled WGS sequence"/>
</dbReference>
<organism evidence="7 8">
    <name type="scientific">Pseudallescheria apiosperma</name>
    <name type="common">Scedosporium apiospermum</name>
    <dbReference type="NCBI Taxonomy" id="563466"/>
    <lineage>
        <taxon>Eukaryota</taxon>
        <taxon>Fungi</taxon>
        <taxon>Dikarya</taxon>
        <taxon>Ascomycota</taxon>
        <taxon>Pezizomycotina</taxon>
        <taxon>Sordariomycetes</taxon>
        <taxon>Hypocreomycetidae</taxon>
        <taxon>Microascales</taxon>
        <taxon>Microascaceae</taxon>
        <taxon>Scedosporium</taxon>
    </lineage>
</organism>
<dbReference type="Pfam" id="PF00550">
    <property type="entry name" value="PP-binding"/>
    <property type="match status" value="1"/>
</dbReference>
<reference evidence="7 8" key="1">
    <citation type="journal article" date="2014" name="Genome Announc.">
        <title>Draft genome sequence of the pathogenic fungus Scedosporium apiospermum.</title>
        <authorList>
            <person name="Vandeputte P."/>
            <person name="Ghamrawi S."/>
            <person name="Rechenmann M."/>
            <person name="Iltis A."/>
            <person name="Giraud S."/>
            <person name="Fleury M."/>
            <person name="Thornton C."/>
            <person name="Delhaes L."/>
            <person name="Meyer W."/>
            <person name="Papon N."/>
            <person name="Bouchara J.P."/>
        </authorList>
    </citation>
    <scope>NUCLEOTIDE SEQUENCE [LARGE SCALE GENOMIC DNA]</scope>
    <source>
        <strain evidence="7 8">IHEM 14462</strain>
    </source>
</reference>
<evidence type="ECO:0000313" key="8">
    <source>
        <dbReference type="Proteomes" id="UP000028545"/>
    </source>
</evidence>
<evidence type="ECO:0000313" key="7">
    <source>
        <dbReference type="EMBL" id="KEZ45505.1"/>
    </source>
</evidence>
<dbReference type="Pfam" id="PF00668">
    <property type="entry name" value="Condensation"/>
    <property type="match status" value="2"/>
</dbReference>
<dbReference type="SUPFAM" id="SSF47336">
    <property type="entry name" value="ACP-like"/>
    <property type="match status" value="1"/>
</dbReference>
<protein>
    <recommendedName>
        <fullName evidence="6">Carrier domain-containing protein</fullName>
    </recommendedName>
</protein>
<evidence type="ECO:0000256" key="3">
    <source>
        <dbReference type="ARBA" id="ARBA00022598"/>
    </source>
</evidence>
<dbReference type="PANTHER" id="PTHR45527:SF11">
    <property type="entry name" value="NONRIBOSOMAL PEPTIDE SYNTHETASE 5"/>
    <property type="match status" value="1"/>
</dbReference>
<feature type="region of interest" description="Disordered" evidence="5">
    <location>
        <begin position="77"/>
        <end position="110"/>
    </location>
</feature>
<dbReference type="Gene3D" id="3.40.50.12780">
    <property type="entry name" value="N-terminal domain of ligase-like"/>
    <property type="match status" value="1"/>
</dbReference>
<dbReference type="OMA" id="WTTPDNG"/>
<dbReference type="InterPro" id="IPR036736">
    <property type="entry name" value="ACP-like_sf"/>
</dbReference>
<dbReference type="PANTHER" id="PTHR45527">
    <property type="entry name" value="NONRIBOSOMAL PEPTIDE SYNTHETASE"/>
    <property type="match status" value="1"/>
</dbReference>
<feature type="compositionally biased region" description="Low complexity" evidence="5">
    <location>
        <begin position="90"/>
        <end position="109"/>
    </location>
</feature>
<dbReference type="Gene3D" id="3.30.559.10">
    <property type="entry name" value="Chloramphenicol acetyltransferase-like domain"/>
    <property type="match status" value="2"/>
</dbReference>
<dbReference type="InterPro" id="IPR009081">
    <property type="entry name" value="PP-bd_ACP"/>
</dbReference>
<name>A0A084GDU3_PSEDA</name>
<dbReference type="PROSITE" id="PS00455">
    <property type="entry name" value="AMP_BINDING"/>
    <property type="match status" value="1"/>
</dbReference>
<keyword evidence="3" id="KW-0436">Ligase</keyword>
<dbReference type="Gene3D" id="3.30.559.30">
    <property type="entry name" value="Nonribosomal peptide synthetase, condensation domain"/>
    <property type="match status" value="2"/>
</dbReference>
<dbReference type="PROSITE" id="PS50075">
    <property type="entry name" value="CARRIER"/>
    <property type="match status" value="1"/>
</dbReference>
<dbReference type="GO" id="GO:0043041">
    <property type="term" value="P:amino acid activation for nonribosomal peptide biosynthetic process"/>
    <property type="evidence" value="ECO:0007669"/>
    <property type="project" value="TreeGrafter"/>
</dbReference>